<evidence type="ECO:0000256" key="1">
    <source>
        <dbReference type="ARBA" id="ARBA00006484"/>
    </source>
</evidence>
<evidence type="ECO:0000313" key="5">
    <source>
        <dbReference type="Proteomes" id="UP000264120"/>
    </source>
</evidence>
<accession>A0A347WEB2</accession>
<evidence type="ECO:0000313" key="4">
    <source>
        <dbReference type="EMBL" id="AXY23205.1"/>
    </source>
</evidence>
<dbReference type="OrthoDB" id="7375193at2"/>
<sequence>MRARHVLVTGGSRGIGREIARKMMQGGDIVTVLGRSEAQLEAVVGAGDAHHYVVSDITCEKELDNAFHRAVAQAGAINVLVNNAGGSSSARFADMAMDAFVQAFRLNVLGAARLCQLVLPSMVERRDGRIVNVASTAALRGYTYVSPYVTAKHALLGLTRSLALEYARYGITVNAVCPGFTESDLVRDSVERIVRKSGRPAEDIRTEFARFNPRGCLNSVEEVAVAAAFLCGREAGAINGIALPVAGGEVG</sequence>
<dbReference type="InterPro" id="IPR050259">
    <property type="entry name" value="SDR"/>
</dbReference>
<dbReference type="Pfam" id="PF00106">
    <property type="entry name" value="adh_short"/>
    <property type="match status" value="1"/>
</dbReference>
<gene>
    <name evidence="4" type="primary">fabG_6</name>
    <name evidence="4" type="ORF">CD178_02458</name>
</gene>
<dbReference type="PRINTS" id="PR00081">
    <property type="entry name" value="GDHRDH"/>
</dbReference>
<dbReference type="GO" id="GO:0004316">
    <property type="term" value="F:3-oxoacyl-[acyl-carrier-protein] reductase (NADPH) activity"/>
    <property type="evidence" value="ECO:0007669"/>
    <property type="project" value="UniProtKB-EC"/>
</dbReference>
<dbReference type="RefSeq" id="WP_118963212.1">
    <property type="nucleotide sequence ID" value="NZ_CP023036.1"/>
</dbReference>
<dbReference type="AlphaFoldDB" id="A0A347WEB2"/>
<keyword evidence="5" id="KW-1185">Reference proteome</keyword>
<dbReference type="InterPro" id="IPR057326">
    <property type="entry name" value="KR_dom"/>
</dbReference>
<dbReference type="Proteomes" id="UP000264120">
    <property type="component" value="Chromosome"/>
</dbReference>
<dbReference type="Gene3D" id="3.40.50.720">
    <property type="entry name" value="NAD(P)-binding Rossmann-like Domain"/>
    <property type="match status" value="1"/>
</dbReference>
<dbReference type="FunFam" id="3.40.50.720:FF:000084">
    <property type="entry name" value="Short-chain dehydrogenase reductase"/>
    <property type="match status" value="1"/>
</dbReference>
<dbReference type="InterPro" id="IPR020904">
    <property type="entry name" value="Sc_DH/Rdtase_CS"/>
</dbReference>
<dbReference type="PANTHER" id="PTHR42879">
    <property type="entry name" value="3-OXOACYL-(ACYL-CARRIER-PROTEIN) REDUCTASE"/>
    <property type="match status" value="1"/>
</dbReference>
<dbReference type="CDD" id="cd05233">
    <property type="entry name" value="SDR_c"/>
    <property type="match status" value="1"/>
</dbReference>
<name>A0A347WEB2_9PROT</name>
<comment type="similarity">
    <text evidence="1 2">Belongs to the short-chain dehydrogenases/reductases (SDR) family.</text>
</comment>
<dbReference type="KEGG" id="ksc:CD178_02458"/>
<dbReference type="PROSITE" id="PS00061">
    <property type="entry name" value="ADH_SHORT"/>
    <property type="match status" value="1"/>
</dbReference>
<dbReference type="InterPro" id="IPR002347">
    <property type="entry name" value="SDR_fam"/>
</dbReference>
<evidence type="ECO:0000256" key="2">
    <source>
        <dbReference type="RuleBase" id="RU000363"/>
    </source>
</evidence>
<dbReference type="SMART" id="SM00822">
    <property type="entry name" value="PKS_KR"/>
    <property type="match status" value="1"/>
</dbReference>
<feature type="domain" description="Ketoreductase" evidence="3">
    <location>
        <begin position="4"/>
        <end position="179"/>
    </location>
</feature>
<dbReference type="InterPro" id="IPR036291">
    <property type="entry name" value="NAD(P)-bd_dom_sf"/>
</dbReference>
<dbReference type="EC" id="1.1.1.100" evidence="4"/>
<dbReference type="PRINTS" id="PR00080">
    <property type="entry name" value="SDRFAMILY"/>
</dbReference>
<organism evidence="4 5">
    <name type="scientific">Komagataeibacter saccharivorans</name>
    <dbReference type="NCBI Taxonomy" id="265959"/>
    <lineage>
        <taxon>Bacteria</taxon>
        <taxon>Pseudomonadati</taxon>
        <taxon>Pseudomonadota</taxon>
        <taxon>Alphaproteobacteria</taxon>
        <taxon>Acetobacterales</taxon>
        <taxon>Acetobacteraceae</taxon>
        <taxon>Komagataeibacter</taxon>
    </lineage>
</organism>
<evidence type="ECO:0000259" key="3">
    <source>
        <dbReference type="SMART" id="SM00822"/>
    </source>
</evidence>
<proteinExistence type="inferred from homology"/>
<keyword evidence="4" id="KW-0560">Oxidoreductase</keyword>
<dbReference type="SUPFAM" id="SSF51735">
    <property type="entry name" value="NAD(P)-binding Rossmann-fold domains"/>
    <property type="match status" value="1"/>
</dbReference>
<dbReference type="GO" id="GO:0032787">
    <property type="term" value="P:monocarboxylic acid metabolic process"/>
    <property type="evidence" value="ECO:0007669"/>
    <property type="project" value="UniProtKB-ARBA"/>
</dbReference>
<dbReference type="EMBL" id="CP023036">
    <property type="protein sequence ID" value="AXY23205.1"/>
    <property type="molecule type" value="Genomic_DNA"/>
</dbReference>
<reference evidence="4 5" key="1">
    <citation type="submission" date="2017-08" db="EMBL/GenBank/DDBJ databases">
        <title>Complete genome sequence of Gluconacetobacter saccharivorans CV1 isolated from Fermented Vinegar.</title>
        <authorList>
            <person name="Kim S.-Y."/>
        </authorList>
    </citation>
    <scope>NUCLEOTIDE SEQUENCE [LARGE SCALE GENOMIC DNA]</scope>
    <source>
        <strain evidence="4 5">CV1</strain>
    </source>
</reference>
<protein>
    <submittedName>
        <fullName evidence="4">3-oxoacyl-[acyl-carrier-protein] reductase FabG</fullName>
        <ecNumber evidence="4">1.1.1.100</ecNumber>
    </submittedName>
</protein>